<reference evidence="1 2" key="1">
    <citation type="journal article" date="2018" name="Elife">
        <title>Discovery and characterization of a prevalent human gut bacterial enzyme sufficient for the inactivation of a family of plant toxins.</title>
        <authorList>
            <person name="Koppel N."/>
            <person name="Bisanz J.E."/>
            <person name="Pandelia M.E."/>
            <person name="Turnbaugh P.J."/>
            <person name="Balskus E.P."/>
        </authorList>
    </citation>
    <scope>NUCLEOTIDE SEQUENCE [LARGE SCALE GENOMIC DNA]</scope>
    <source>
        <strain evidence="1 2">OB21 GAM 11</strain>
    </source>
</reference>
<dbReference type="InterPro" id="IPR025051">
    <property type="entry name" value="DUF3990"/>
</dbReference>
<evidence type="ECO:0000313" key="2">
    <source>
        <dbReference type="Proteomes" id="UP000253805"/>
    </source>
</evidence>
<organism evidence="1 2">
    <name type="scientific">Adlercreutzia equolifaciens subsp. celatus</name>
    <dbReference type="NCBI Taxonomy" id="394340"/>
    <lineage>
        <taxon>Bacteria</taxon>
        <taxon>Bacillati</taxon>
        <taxon>Actinomycetota</taxon>
        <taxon>Coriobacteriia</taxon>
        <taxon>Eggerthellales</taxon>
        <taxon>Eggerthellaceae</taxon>
        <taxon>Adlercreutzia</taxon>
    </lineage>
</organism>
<comment type="caution">
    <text evidence="1">The sequence shown here is derived from an EMBL/GenBank/DDBJ whole genome shotgun (WGS) entry which is preliminary data.</text>
</comment>
<name>A0A369NVY2_9ACTN</name>
<gene>
    <name evidence="1" type="ORF">C1850_10165</name>
</gene>
<accession>A0A369NVY2</accession>
<protein>
    <recommendedName>
        <fullName evidence="3">DUF3990 domain-containing protein</fullName>
    </recommendedName>
</protein>
<sequence>MILYHGSNAEVRLPRILTTNRSLDFGAGFYTTSSLNQAERWAQLQTRRRGNGRAAVSAYEMDESAIESLSLLRFEGADAAWLDFVVENRKGLYKGELYDLVIGPVANDRTMSVINDYMNDQIDRETALILLKPQNLSDQYRFGTETALRHLTCKEVRLLD</sequence>
<proteinExistence type="predicted"/>
<evidence type="ECO:0008006" key="3">
    <source>
        <dbReference type="Google" id="ProtNLM"/>
    </source>
</evidence>
<dbReference type="Proteomes" id="UP000253805">
    <property type="component" value="Unassembled WGS sequence"/>
</dbReference>
<dbReference type="Pfam" id="PF13151">
    <property type="entry name" value="DUF3990"/>
    <property type="match status" value="1"/>
</dbReference>
<dbReference type="EMBL" id="PPUT01000031">
    <property type="protein sequence ID" value="RDC42289.1"/>
    <property type="molecule type" value="Genomic_DNA"/>
</dbReference>
<dbReference type="AlphaFoldDB" id="A0A369NVY2"/>
<evidence type="ECO:0000313" key="1">
    <source>
        <dbReference type="EMBL" id="RDC42289.1"/>
    </source>
</evidence>
<dbReference type="RefSeq" id="WP_114549608.1">
    <property type="nucleotide sequence ID" value="NZ_PPUT01000031.1"/>
</dbReference>